<dbReference type="SUPFAM" id="SSF46689">
    <property type="entry name" value="Homeodomain-like"/>
    <property type="match status" value="1"/>
</dbReference>
<organism evidence="2 3">
    <name type="scientific">Calothrix parasitica NIES-267</name>
    <dbReference type="NCBI Taxonomy" id="1973488"/>
    <lineage>
        <taxon>Bacteria</taxon>
        <taxon>Bacillati</taxon>
        <taxon>Cyanobacteriota</taxon>
        <taxon>Cyanophyceae</taxon>
        <taxon>Nostocales</taxon>
        <taxon>Calotrichaceae</taxon>
        <taxon>Calothrix</taxon>
    </lineage>
</organism>
<evidence type="ECO:0000313" key="2">
    <source>
        <dbReference type="EMBL" id="BAY87611.1"/>
    </source>
</evidence>
<sequence>MADSFTNKTMQLCERELDLQLWQKLYYQNQKDYLRKRLLAIRYLYDDKTRTEVSELLHCEYKTITTWIDKYLTGGLDELVKPISHKVSSKLTLENKQELRRVLLSDEPAKYGIDKNVWTIRTISILIELKWGVKLKTTRTYEIVKEFRIS</sequence>
<dbReference type="AlphaFoldDB" id="A0A1Z4M2H4"/>
<evidence type="ECO:0000259" key="1">
    <source>
        <dbReference type="Pfam" id="PF13518"/>
    </source>
</evidence>
<keyword evidence="3" id="KW-1185">Reference proteome</keyword>
<protein>
    <recommendedName>
        <fullName evidence="1">Insertion element IS150 protein InsJ-like helix-turn-helix domain-containing protein</fullName>
    </recommendedName>
</protein>
<dbReference type="EMBL" id="AP018228">
    <property type="protein sequence ID" value="BAY87611.1"/>
    <property type="molecule type" value="Genomic_DNA"/>
</dbReference>
<dbReference type="OrthoDB" id="5566336at2"/>
<feature type="domain" description="Insertion element IS150 protein InsJ-like helix-turn-helix" evidence="1">
    <location>
        <begin position="36"/>
        <end position="82"/>
    </location>
</feature>
<dbReference type="Pfam" id="PF13518">
    <property type="entry name" value="HTH_28"/>
    <property type="match status" value="1"/>
</dbReference>
<geneLocation type="plasmid" evidence="3">
    <name>Plasmid1 dna</name>
</geneLocation>
<dbReference type="Proteomes" id="UP000218418">
    <property type="component" value="Plasmid plasmid1"/>
</dbReference>
<reference evidence="2 3" key="1">
    <citation type="submission" date="2017-06" db="EMBL/GenBank/DDBJ databases">
        <title>Genome sequencing of cyanobaciteial culture collection at National Institute for Environmental Studies (NIES).</title>
        <authorList>
            <person name="Hirose Y."/>
            <person name="Shimura Y."/>
            <person name="Fujisawa T."/>
            <person name="Nakamura Y."/>
            <person name="Kawachi M."/>
        </authorList>
    </citation>
    <scope>NUCLEOTIDE SEQUENCE [LARGE SCALE GENOMIC DNA]</scope>
    <source>
        <strain evidence="2 3">NIES-267</strain>
        <plasmid evidence="3">Plasmid1 dna</plasmid>
    </source>
</reference>
<dbReference type="InterPro" id="IPR009057">
    <property type="entry name" value="Homeodomain-like_sf"/>
</dbReference>
<gene>
    <name evidence="2" type="ORF">NIES267_71350</name>
</gene>
<name>A0A1Z4M2H4_9CYAN</name>
<keyword evidence="2" id="KW-0614">Plasmid</keyword>
<accession>A0A1Z4M2H4</accession>
<evidence type="ECO:0000313" key="3">
    <source>
        <dbReference type="Proteomes" id="UP000218418"/>
    </source>
</evidence>
<dbReference type="InterPro" id="IPR055247">
    <property type="entry name" value="InsJ-like_HTH"/>
</dbReference>
<proteinExistence type="predicted"/>